<organism evidence="2 3">
    <name type="scientific">Mycobacterium tuberculosis</name>
    <dbReference type="NCBI Taxonomy" id="1773"/>
    <lineage>
        <taxon>Bacteria</taxon>
        <taxon>Bacillati</taxon>
        <taxon>Actinomycetota</taxon>
        <taxon>Actinomycetes</taxon>
        <taxon>Mycobacteriales</taxon>
        <taxon>Mycobacteriaceae</taxon>
        <taxon>Mycobacterium</taxon>
        <taxon>Mycobacterium tuberculosis complex</taxon>
    </lineage>
</organism>
<protein>
    <submittedName>
        <fullName evidence="2">Uncharacterized protein</fullName>
    </submittedName>
</protein>
<evidence type="ECO:0000256" key="1">
    <source>
        <dbReference type="SAM" id="MobiDB-lite"/>
    </source>
</evidence>
<name>A0A916LBI9_MYCTX</name>
<dbReference type="Proteomes" id="UP000039021">
    <property type="component" value="Unassembled WGS sequence"/>
</dbReference>
<accession>A0A916LBI9</accession>
<feature type="region of interest" description="Disordered" evidence="1">
    <location>
        <begin position="1"/>
        <end position="23"/>
    </location>
</feature>
<comment type="caution">
    <text evidence="2">The sequence shown here is derived from an EMBL/GenBank/DDBJ whole genome shotgun (WGS) entry which is preliminary data.</text>
</comment>
<reference evidence="3" key="1">
    <citation type="submission" date="2015-03" db="EMBL/GenBank/DDBJ databases">
        <authorList>
            <consortium name="Pathogen Informatics"/>
        </authorList>
    </citation>
    <scope>NUCLEOTIDE SEQUENCE [LARGE SCALE GENOMIC DNA]</scope>
    <source>
        <strain evidence="3">N09902308</strain>
    </source>
</reference>
<dbReference type="EMBL" id="CSBK01001189">
    <property type="protein sequence ID" value="COY40726.1"/>
    <property type="molecule type" value="Genomic_DNA"/>
</dbReference>
<sequence>MTDTEDGIGGDIGAHGIDRRDTNVFGDPERIGDAGGIHQIVDQHGGDDLAAQLVGTDLRGEPFAQRRREITRQPGSEDILIR</sequence>
<dbReference type="AlphaFoldDB" id="A0A916LBI9"/>
<evidence type="ECO:0000313" key="3">
    <source>
        <dbReference type="Proteomes" id="UP000039021"/>
    </source>
</evidence>
<evidence type="ECO:0000313" key="2">
    <source>
        <dbReference type="EMBL" id="COY40726.1"/>
    </source>
</evidence>
<gene>
    <name evidence="2" type="ORF">ERS007739_02562</name>
</gene>
<proteinExistence type="predicted"/>